<name>A0A4S2B991_9LACO</name>
<dbReference type="InterPro" id="IPR036291">
    <property type="entry name" value="NAD(P)-bd_dom_sf"/>
</dbReference>
<dbReference type="PANTHER" id="PTHR43355">
    <property type="entry name" value="FLAVIN REDUCTASE (NADPH)"/>
    <property type="match status" value="1"/>
</dbReference>
<dbReference type="InterPro" id="IPR016040">
    <property type="entry name" value="NAD(P)-bd_dom"/>
</dbReference>
<dbReference type="AlphaFoldDB" id="A0A4S2B991"/>
<comment type="caution">
    <text evidence="2">The sequence shown here is derived from an EMBL/GenBank/DDBJ whole genome shotgun (WGS) entry which is preliminary data.</text>
</comment>
<feature type="domain" description="NAD(P)-binding" evidence="1">
    <location>
        <begin position="7"/>
        <end position="198"/>
    </location>
</feature>
<evidence type="ECO:0000259" key="1">
    <source>
        <dbReference type="Pfam" id="PF13460"/>
    </source>
</evidence>
<dbReference type="SUPFAM" id="SSF51735">
    <property type="entry name" value="NAD(P)-binding Rossmann-fold domains"/>
    <property type="match status" value="1"/>
</dbReference>
<proteinExistence type="predicted"/>
<dbReference type="GO" id="GO:0004074">
    <property type="term" value="F:biliverdin reductase [NAD(P)H] activity"/>
    <property type="evidence" value="ECO:0007669"/>
    <property type="project" value="TreeGrafter"/>
</dbReference>
<dbReference type="Proteomes" id="UP000309117">
    <property type="component" value="Unassembled WGS sequence"/>
</dbReference>
<dbReference type="GO" id="GO:0042602">
    <property type="term" value="F:riboflavin reductase (NADPH) activity"/>
    <property type="evidence" value="ECO:0007669"/>
    <property type="project" value="TreeGrafter"/>
</dbReference>
<evidence type="ECO:0000313" key="3">
    <source>
        <dbReference type="Proteomes" id="UP000309117"/>
    </source>
</evidence>
<sequence length="214" mass="23526">MKLFILGATGRTGKELIKQATERGYEIVAYVRSPQKLVPQDNLKVIQGNLNETSKMEHALASCDAVLVTLGNPVNDSSANLFESLMPNLIKSMQHTNVSRIISLSSLGTGDTIKNVSYPYKLGVKTFLKGNQADHEKGEQHLIHSNLNWTLIYPGPLFNGDKTSHPLVKNAASGYKMPGAPRTNRADVAAVMLDQLNNKSSYKQKLIMCSKQED</sequence>
<reference evidence="2 3" key="1">
    <citation type="submission" date="2019-04" db="EMBL/GenBank/DDBJ databases">
        <title>Microbes associate with the intestines of laboratory mice.</title>
        <authorList>
            <person name="Navarre W."/>
            <person name="Wong E."/>
            <person name="Huang K."/>
            <person name="Tropini C."/>
            <person name="Ng K."/>
            <person name="Yu B."/>
        </authorList>
    </citation>
    <scope>NUCLEOTIDE SEQUENCE [LARGE SCALE GENOMIC DNA]</scope>
    <source>
        <strain evidence="2 3">NM61_E11</strain>
    </source>
</reference>
<dbReference type="PANTHER" id="PTHR43355:SF2">
    <property type="entry name" value="FLAVIN REDUCTASE (NADPH)"/>
    <property type="match status" value="1"/>
</dbReference>
<dbReference type="Pfam" id="PF13460">
    <property type="entry name" value="NAD_binding_10"/>
    <property type="match status" value="1"/>
</dbReference>
<dbReference type="RefSeq" id="WP_004045544.1">
    <property type="nucleotide sequence ID" value="NZ_AQFR02000003.1"/>
</dbReference>
<gene>
    <name evidence="2" type="ORF">E5351_09495</name>
</gene>
<accession>A0A4S2B991</accession>
<organism evidence="2 3">
    <name type="scientific">Lactobacillus intestinalis</name>
    <dbReference type="NCBI Taxonomy" id="151781"/>
    <lineage>
        <taxon>Bacteria</taxon>
        <taxon>Bacillati</taxon>
        <taxon>Bacillota</taxon>
        <taxon>Bacilli</taxon>
        <taxon>Lactobacillales</taxon>
        <taxon>Lactobacillaceae</taxon>
        <taxon>Lactobacillus</taxon>
    </lineage>
</organism>
<evidence type="ECO:0000313" key="2">
    <source>
        <dbReference type="EMBL" id="TGY10859.1"/>
    </source>
</evidence>
<dbReference type="InterPro" id="IPR051606">
    <property type="entry name" value="Polyketide_Oxido-like"/>
</dbReference>
<dbReference type="Gene3D" id="3.40.50.720">
    <property type="entry name" value="NAD(P)-binding Rossmann-like Domain"/>
    <property type="match status" value="1"/>
</dbReference>
<protein>
    <submittedName>
        <fullName evidence="2">NAD(P)-dependent oxidoreductase</fullName>
    </submittedName>
</protein>
<dbReference type="EMBL" id="SRYV01000023">
    <property type="protein sequence ID" value="TGY10859.1"/>
    <property type="molecule type" value="Genomic_DNA"/>
</dbReference>